<accession>M8BZX9</accession>
<dbReference type="EnsemblPlants" id="EMT30570">
    <property type="protein sequence ID" value="EMT30570"/>
    <property type="gene ID" value="F775_16397"/>
</dbReference>
<dbReference type="AlphaFoldDB" id="M8BZX9"/>
<dbReference type="Gene3D" id="3.40.50.720">
    <property type="entry name" value="NAD(P)-binding Rossmann-like Domain"/>
    <property type="match status" value="1"/>
</dbReference>
<sequence>MVAAPAKVGATMPSLNIDTTMFNKEKVSIVGHEEYIVRGGQNYFLRCSRASRRSESSDRAPKFSPSFTLFPSQYSLFPHSRDLNVSLLETLLEYKHQSLVNKLSFCFQIGLRKGSKSFEEARASEFTEGN</sequence>
<organism evidence="1">
    <name type="scientific">Aegilops tauschii</name>
    <name type="common">Tausch's goatgrass</name>
    <name type="synonym">Aegilops squarrosa</name>
    <dbReference type="NCBI Taxonomy" id="37682"/>
    <lineage>
        <taxon>Eukaryota</taxon>
        <taxon>Viridiplantae</taxon>
        <taxon>Streptophyta</taxon>
        <taxon>Embryophyta</taxon>
        <taxon>Tracheophyta</taxon>
        <taxon>Spermatophyta</taxon>
        <taxon>Magnoliopsida</taxon>
        <taxon>Liliopsida</taxon>
        <taxon>Poales</taxon>
        <taxon>Poaceae</taxon>
        <taxon>BOP clade</taxon>
        <taxon>Pooideae</taxon>
        <taxon>Triticodae</taxon>
        <taxon>Triticeae</taxon>
        <taxon>Triticinae</taxon>
        <taxon>Aegilops</taxon>
    </lineage>
</organism>
<protein>
    <submittedName>
        <fullName evidence="1">Uncharacterized protein</fullName>
    </submittedName>
</protein>
<name>M8BZX9_AEGTA</name>
<reference evidence="1" key="1">
    <citation type="submission" date="2015-06" db="UniProtKB">
        <authorList>
            <consortium name="EnsemblPlants"/>
        </authorList>
    </citation>
    <scope>IDENTIFICATION</scope>
</reference>
<proteinExistence type="predicted"/>
<evidence type="ECO:0000313" key="1">
    <source>
        <dbReference type="EnsemblPlants" id="EMT30570"/>
    </source>
</evidence>